<feature type="region of interest" description="Disordered" evidence="1">
    <location>
        <begin position="1"/>
        <end position="42"/>
    </location>
</feature>
<keyword evidence="3" id="KW-1185">Reference proteome</keyword>
<feature type="compositionally biased region" description="Basic and acidic residues" evidence="1">
    <location>
        <begin position="1"/>
        <end position="26"/>
    </location>
</feature>
<gene>
    <name evidence="2" type="ORF">PRZ48_012595</name>
</gene>
<dbReference type="Proteomes" id="UP001305779">
    <property type="component" value="Unassembled WGS sequence"/>
</dbReference>
<dbReference type="EMBL" id="JAXOVC010000010">
    <property type="protein sequence ID" value="KAK4496615.1"/>
    <property type="molecule type" value="Genomic_DNA"/>
</dbReference>
<comment type="caution">
    <text evidence="2">The sequence shown here is derived from an EMBL/GenBank/DDBJ whole genome shotgun (WGS) entry which is preliminary data.</text>
</comment>
<accession>A0ABR0E5V1</accession>
<evidence type="ECO:0000256" key="1">
    <source>
        <dbReference type="SAM" id="MobiDB-lite"/>
    </source>
</evidence>
<sequence>MKFRVRDLFRSKFRKSQAENEEKGDKPAQPPTPPRHDSGIDEWHDLMEFPSHPGTRTPVQLVELRRLLSKHEVTPRPKPNPKLPPTLLGLPKDVRTRILDYALPTGTLIPVPDNEYRPREPSILQTSRPLRNEGSKIYYKSNTFHFHIHNFDASALLAWLRDTPSKSAKLMAPIKLMVLEPDGGVECWSNLLQWLECYYKWEVVGLSVDGNGGPEKVEAARRMFREVDRLRKLGEEERPKWKDVVKILEDMRREEKML</sequence>
<reference evidence="2 3" key="1">
    <citation type="journal article" date="2023" name="G3 (Bethesda)">
        <title>A chromosome-level genome assembly of Zasmidium syzygii isolated from banana leaves.</title>
        <authorList>
            <person name="van Westerhoven A.C."/>
            <person name="Mehrabi R."/>
            <person name="Talebi R."/>
            <person name="Steentjes M.B.F."/>
            <person name="Corcolon B."/>
            <person name="Chong P.A."/>
            <person name="Kema G.H.J."/>
            <person name="Seidl M.F."/>
        </authorList>
    </citation>
    <scope>NUCLEOTIDE SEQUENCE [LARGE SCALE GENOMIC DNA]</scope>
    <source>
        <strain evidence="2 3">P124</strain>
    </source>
</reference>
<proteinExistence type="predicted"/>
<protein>
    <submittedName>
        <fullName evidence="2">Uncharacterized protein</fullName>
    </submittedName>
</protein>
<name>A0ABR0E5V1_ZASCE</name>
<organism evidence="2 3">
    <name type="scientific">Zasmidium cellare</name>
    <name type="common">Wine cellar mold</name>
    <name type="synonym">Racodium cellare</name>
    <dbReference type="NCBI Taxonomy" id="395010"/>
    <lineage>
        <taxon>Eukaryota</taxon>
        <taxon>Fungi</taxon>
        <taxon>Dikarya</taxon>
        <taxon>Ascomycota</taxon>
        <taxon>Pezizomycotina</taxon>
        <taxon>Dothideomycetes</taxon>
        <taxon>Dothideomycetidae</taxon>
        <taxon>Mycosphaerellales</taxon>
        <taxon>Mycosphaerellaceae</taxon>
        <taxon>Zasmidium</taxon>
    </lineage>
</organism>
<evidence type="ECO:0000313" key="3">
    <source>
        <dbReference type="Proteomes" id="UP001305779"/>
    </source>
</evidence>
<evidence type="ECO:0000313" key="2">
    <source>
        <dbReference type="EMBL" id="KAK4496615.1"/>
    </source>
</evidence>